<evidence type="ECO:0000313" key="4">
    <source>
        <dbReference type="Proteomes" id="UP000694398"/>
    </source>
</evidence>
<protein>
    <submittedName>
        <fullName evidence="3">Non-compact myelin associated protein</fullName>
    </submittedName>
</protein>
<dbReference type="OMA" id="YNRKMRI"/>
<dbReference type="PANTHER" id="PTHR35974:SF1">
    <property type="entry name" value="NONCOMPACT MYELIN-ASSOCIATED PROTEIN"/>
    <property type="match status" value="1"/>
</dbReference>
<reference evidence="3" key="2">
    <citation type="submission" date="2025-09" db="UniProtKB">
        <authorList>
            <consortium name="Ensembl"/>
        </authorList>
    </citation>
    <scope>IDENTIFICATION</scope>
</reference>
<dbReference type="GeneTree" id="ENSGT00390000004116"/>
<keyword evidence="2" id="KW-0812">Transmembrane</keyword>
<keyword evidence="4" id="KW-1185">Reference proteome</keyword>
<organism evidence="3 4">
    <name type="scientific">Chinchilla lanigera</name>
    <name type="common">Long-tailed chinchilla</name>
    <name type="synonym">Chinchilla villidera</name>
    <dbReference type="NCBI Taxonomy" id="34839"/>
    <lineage>
        <taxon>Eukaryota</taxon>
        <taxon>Metazoa</taxon>
        <taxon>Chordata</taxon>
        <taxon>Craniata</taxon>
        <taxon>Vertebrata</taxon>
        <taxon>Euteleostomi</taxon>
        <taxon>Mammalia</taxon>
        <taxon>Eutheria</taxon>
        <taxon>Euarchontoglires</taxon>
        <taxon>Glires</taxon>
        <taxon>Rodentia</taxon>
        <taxon>Hystricomorpha</taxon>
        <taxon>Chinchillidae</taxon>
        <taxon>Chinchilla</taxon>
    </lineage>
</organism>
<dbReference type="GO" id="GO:0031641">
    <property type="term" value="P:regulation of myelination"/>
    <property type="evidence" value="ECO:0007669"/>
    <property type="project" value="InterPro"/>
</dbReference>
<dbReference type="GO" id="GO:0005886">
    <property type="term" value="C:plasma membrane"/>
    <property type="evidence" value="ECO:0007669"/>
    <property type="project" value="Ensembl"/>
</dbReference>
<name>A0A8C2VEM4_CHILA</name>
<dbReference type="InterPro" id="IPR038940">
    <property type="entry name" value="NCMAP"/>
</dbReference>
<dbReference type="GO" id="GO:0032290">
    <property type="term" value="P:peripheral nervous system myelin formation"/>
    <property type="evidence" value="ECO:0007669"/>
    <property type="project" value="TreeGrafter"/>
</dbReference>
<keyword evidence="2" id="KW-1133">Transmembrane helix</keyword>
<dbReference type="CTD" id="400746"/>
<dbReference type="GO" id="GO:0033270">
    <property type="term" value="C:paranode region of axon"/>
    <property type="evidence" value="ECO:0007669"/>
    <property type="project" value="InterPro"/>
</dbReference>
<dbReference type="Ensembl" id="ENSCLAT00000014592.1">
    <property type="protein sequence ID" value="ENSCLAP00000014434.1"/>
    <property type="gene ID" value="ENSCLAG00000009955.1"/>
</dbReference>
<dbReference type="GO" id="GO:0019911">
    <property type="term" value="F:structural constituent of myelin sheath"/>
    <property type="evidence" value="ECO:0007669"/>
    <property type="project" value="InterPro"/>
</dbReference>
<dbReference type="OrthoDB" id="9950350at2759"/>
<feature type="region of interest" description="Disordered" evidence="1">
    <location>
        <begin position="78"/>
        <end position="119"/>
    </location>
</feature>
<dbReference type="PANTHER" id="PTHR35974">
    <property type="entry name" value="NONCOMPACT MYELIN-ASSOCIATED PROTEIN"/>
    <property type="match status" value="1"/>
</dbReference>
<gene>
    <name evidence="3" type="primary">NCMAP</name>
</gene>
<dbReference type="AlphaFoldDB" id="A0A8C2VEM4"/>
<dbReference type="Proteomes" id="UP000694398">
    <property type="component" value="Unassembled WGS sequence"/>
</dbReference>
<accession>A0A8C2VEM4</accession>
<dbReference type="GeneID" id="102030032"/>
<proteinExistence type="predicted"/>
<sequence length="119" mass="13081">MPPNHSAPSKALLIWVKMTAPTTLQDSTFFSLNVTREEDFLYKSAGAIIAAIVVVIIIIFTVVLILLKVYNRKMRMRRELEPKGPKPVAPPAAVDPNSNGSQQPAAVTFNPADLHSETR</sequence>
<dbReference type="RefSeq" id="XP_005394865.1">
    <property type="nucleotide sequence ID" value="XM_005394808.1"/>
</dbReference>
<evidence type="ECO:0000256" key="1">
    <source>
        <dbReference type="SAM" id="MobiDB-lite"/>
    </source>
</evidence>
<dbReference type="GO" id="GO:0043220">
    <property type="term" value="C:Schmidt-Lanterman incisure"/>
    <property type="evidence" value="ECO:0007669"/>
    <property type="project" value="InterPro"/>
</dbReference>
<feature type="transmembrane region" description="Helical" evidence="2">
    <location>
        <begin position="45"/>
        <end position="67"/>
    </location>
</feature>
<reference evidence="3" key="1">
    <citation type="submission" date="2025-08" db="UniProtKB">
        <authorList>
            <consortium name="Ensembl"/>
        </authorList>
    </citation>
    <scope>IDENTIFICATION</scope>
</reference>
<keyword evidence="2" id="KW-0472">Membrane</keyword>
<evidence type="ECO:0000313" key="3">
    <source>
        <dbReference type="Ensembl" id="ENSCLAP00000014434.1"/>
    </source>
</evidence>
<evidence type="ECO:0000256" key="2">
    <source>
        <dbReference type="SAM" id="Phobius"/>
    </source>
</evidence>